<organism evidence="3">
    <name type="scientific">Anopheles marajoara</name>
    <dbReference type="NCBI Taxonomy" id="58244"/>
    <lineage>
        <taxon>Eukaryota</taxon>
        <taxon>Metazoa</taxon>
        <taxon>Ecdysozoa</taxon>
        <taxon>Arthropoda</taxon>
        <taxon>Hexapoda</taxon>
        <taxon>Insecta</taxon>
        <taxon>Pterygota</taxon>
        <taxon>Neoptera</taxon>
        <taxon>Endopterygota</taxon>
        <taxon>Diptera</taxon>
        <taxon>Nematocera</taxon>
        <taxon>Culicoidea</taxon>
        <taxon>Culicidae</taxon>
        <taxon>Anophelinae</taxon>
        <taxon>Anopheles</taxon>
    </lineage>
</organism>
<name>A0A2M4C8L3_9DIPT</name>
<keyword evidence="2" id="KW-0732">Signal</keyword>
<dbReference type="EMBL" id="GGFJ01012167">
    <property type="protein sequence ID" value="MBW61308.1"/>
    <property type="molecule type" value="Transcribed_RNA"/>
</dbReference>
<protein>
    <submittedName>
        <fullName evidence="3">Putative secreted protein</fullName>
    </submittedName>
</protein>
<sequence>MRWPFWLISCFVLFCDGWITSKAPNKERKGIFGTTKGEETKYTAHGWTHKATEGRLNTESEEAPPQIQPDHHHHRCRRRRCRRCRRLCNMFERSTQDAATAATAVGVRLILGPHG</sequence>
<feature type="region of interest" description="Disordered" evidence="1">
    <location>
        <begin position="43"/>
        <end position="72"/>
    </location>
</feature>
<feature type="chain" id="PRO_5014617304" evidence="2">
    <location>
        <begin position="18"/>
        <end position="115"/>
    </location>
</feature>
<feature type="signal peptide" evidence="2">
    <location>
        <begin position="1"/>
        <end position="17"/>
    </location>
</feature>
<proteinExistence type="predicted"/>
<accession>A0A2M4C8L3</accession>
<evidence type="ECO:0000256" key="1">
    <source>
        <dbReference type="SAM" id="MobiDB-lite"/>
    </source>
</evidence>
<reference evidence="3" key="1">
    <citation type="submission" date="2018-01" db="EMBL/GenBank/DDBJ databases">
        <title>An insight into the sialome of Amazonian anophelines.</title>
        <authorList>
            <person name="Ribeiro J.M."/>
            <person name="Scarpassa V."/>
            <person name="Calvo E."/>
        </authorList>
    </citation>
    <scope>NUCLEOTIDE SEQUENCE</scope>
    <source>
        <tissue evidence="3">Salivary glands</tissue>
    </source>
</reference>
<dbReference type="AlphaFoldDB" id="A0A2M4C8L3"/>
<evidence type="ECO:0000313" key="3">
    <source>
        <dbReference type="EMBL" id="MBW61308.1"/>
    </source>
</evidence>
<evidence type="ECO:0000256" key="2">
    <source>
        <dbReference type="SAM" id="SignalP"/>
    </source>
</evidence>